<dbReference type="InterPro" id="IPR038765">
    <property type="entry name" value="Papain-like_cys_pep_sf"/>
</dbReference>
<evidence type="ECO:0000313" key="4">
    <source>
        <dbReference type="Proteomes" id="UP001591681"/>
    </source>
</evidence>
<dbReference type="Pfam" id="PF00443">
    <property type="entry name" value="UCH"/>
    <property type="match status" value="1"/>
</dbReference>
<dbReference type="InterPro" id="IPR050164">
    <property type="entry name" value="Peptidase_C19"/>
</dbReference>
<name>A0ABD1JTE0_9TELE</name>
<dbReference type="EMBL" id="JBHFQA010000012">
    <property type="protein sequence ID" value="KAL2090124.1"/>
    <property type="molecule type" value="Genomic_DNA"/>
</dbReference>
<feature type="compositionally biased region" description="Low complexity" evidence="1">
    <location>
        <begin position="33"/>
        <end position="46"/>
    </location>
</feature>
<dbReference type="PROSITE" id="PS50235">
    <property type="entry name" value="USP_3"/>
    <property type="match status" value="1"/>
</dbReference>
<dbReference type="PANTHER" id="PTHR24006:SF915">
    <property type="entry name" value="UBIQUITIN CARBOXYL-TERMINAL HYDROLASE-RELATED"/>
    <property type="match status" value="1"/>
</dbReference>
<organism evidence="3 4">
    <name type="scientific">Coilia grayii</name>
    <name type="common">Gray's grenadier anchovy</name>
    <dbReference type="NCBI Taxonomy" id="363190"/>
    <lineage>
        <taxon>Eukaryota</taxon>
        <taxon>Metazoa</taxon>
        <taxon>Chordata</taxon>
        <taxon>Craniata</taxon>
        <taxon>Vertebrata</taxon>
        <taxon>Euteleostomi</taxon>
        <taxon>Actinopterygii</taxon>
        <taxon>Neopterygii</taxon>
        <taxon>Teleostei</taxon>
        <taxon>Clupei</taxon>
        <taxon>Clupeiformes</taxon>
        <taxon>Clupeoidei</taxon>
        <taxon>Engraulidae</taxon>
        <taxon>Coilinae</taxon>
        <taxon>Coilia</taxon>
    </lineage>
</organism>
<evidence type="ECO:0000259" key="2">
    <source>
        <dbReference type="PROSITE" id="PS50235"/>
    </source>
</evidence>
<dbReference type="AlphaFoldDB" id="A0ABD1JTE0"/>
<feature type="domain" description="USP" evidence="2">
    <location>
        <begin position="125"/>
        <end position="459"/>
    </location>
</feature>
<evidence type="ECO:0000256" key="1">
    <source>
        <dbReference type="SAM" id="MobiDB-lite"/>
    </source>
</evidence>
<dbReference type="InterPro" id="IPR001394">
    <property type="entry name" value="Peptidase_C19_UCH"/>
</dbReference>
<reference evidence="3 4" key="1">
    <citation type="submission" date="2024-09" db="EMBL/GenBank/DDBJ databases">
        <title>A chromosome-level genome assembly of Gray's grenadier anchovy, Coilia grayii.</title>
        <authorList>
            <person name="Fu Z."/>
        </authorList>
    </citation>
    <scope>NUCLEOTIDE SEQUENCE [LARGE SCALE GENOMIC DNA]</scope>
    <source>
        <strain evidence="3">G4</strain>
        <tissue evidence="3">Muscle</tissue>
    </source>
</reference>
<proteinExistence type="predicted"/>
<dbReference type="SUPFAM" id="SSF54001">
    <property type="entry name" value="Cysteine proteinases"/>
    <property type="match status" value="1"/>
</dbReference>
<comment type="caution">
    <text evidence="3">The sequence shown here is derived from an EMBL/GenBank/DDBJ whole genome shotgun (WGS) entry which is preliminary data.</text>
</comment>
<dbReference type="Proteomes" id="UP001591681">
    <property type="component" value="Unassembled WGS sequence"/>
</dbReference>
<sequence length="463" mass="51334">MSIIYLFSAKKDTSRAGCLNSREISPEVERDAPPTATPAAPTVTPADQEGEKDQCVAKVIAPHKEESQAPSRAQTLSPKMPPVAANVVAPKKEASQAPSRAGSLRARSPETGAVALVRTQQLECRGLPNLGHTCYINATLQCLFGLQPLCTQLLQQEESWRQQQSALLLSSLVGLWGLRRSQDRELKQALLAELKHHMALRNRRFEGNSQNDAHEFLSECLLGLSVTAHTLQMGDVCYECPVDTLLSFQLQHIRSCRSCGLESRREESATYLSLQMVAQGTVQNSLELYFTETEVEYRCERCGGQVSSLRSAFHTLPQVLILHLKRFCPFTLSKIREPLHLDAELQVQQSGDQALAVIADAVEEAHSSVLPSFYPESSSTEEVETGRDREKLEGATTYALTSVLSHDGPNIDHGHYITDCREEGGLWINYDDEKVTPLREEAVFATRAHTAYLLFYVRKTLGS</sequence>
<keyword evidence="4" id="KW-1185">Reference proteome</keyword>
<accession>A0ABD1JTE0</accession>
<evidence type="ECO:0000313" key="3">
    <source>
        <dbReference type="EMBL" id="KAL2090124.1"/>
    </source>
</evidence>
<protein>
    <recommendedName>
        <fullName evidence="2">USP domain-containing protein</fullName>
    </recommendedName>
</protein>
<dbReference type="PROSITE" id="PS00973">
    <property type="entry name" value="USP_2"/>
    <property type="match status" value="1"/>
</dbReference>
<dbReference type="InterPro" id="IPR028889">
    <property type="entry name" value="USP"/>
</dbReference>
<dbReference type="InterPro" id="IPR018200">
    <property type="entry name" value="USP_CS"/>
</dbReference>
<gene>
    <name evidence="3" type="ORF">ACEWY4_014812</name>
</gene>
<dbReference type="Gene3D" id="3.90.70.10">
    <property type="entry name" value="Cysteine proteinases"/>
    <property type="match status" value="1"/>
</dbReference>
<dbReference type="CDD" id="cd02257">
    <property type="entry name" value="Peptidase_C19"/>
    <property type="match status" value="1"/>
</dbReference>
<feature type="region of interest" description="Disordered" evidence="1">
    <location>
        <begin position="12"/>
        <end position="52"/>
    </location>
</feature>
<dbReference type="PANTHER" id="PTHR24006">
    <property type="entry name" value="UBIQUITIN CARBOXYL-TERMINAL HYDROLASE"/>
    <property type="match status" value="1"/>
</dbReference>